<proteinExistence type="predicted"/>
<feature type="region of interest" description="Disordered" evidence="1">
    <location>
        <begin position="180"/>
        <end position="216"/>
    </location>
</feature>
<dbReference type="InterPro" id="IPR053052">
    <property type="entry name" value="Imprinting_Balance_Reg"/>
</dbReference>
<accession>A0A6J1BVE1</accession>
<evidence type="ECO:0000256" key="1">
    <source>
        <dbReference type="SAM" id="MobiDB-lite"/>
    </source>
</evidence>
<dbReference type="KEGG" id="mcha:111005873"/>
<dbReference type="OrthoDB" id="1751428at2759"/>
<dbReference type="PANTHER" id="PTHR45496">
    <property type="entry name" value="CHAPERONE DNAJ-DOMAIN SUPERFAMILY PROTEIN"/>
    <property type="match status" value="1"/>
</dbReference>
<protein>
    <submittedName>
        <fullName evidence="3">Uncharacterized protein LOC111005873</fullName>
    </submittedName>
</protein>
<reference evidence="3" key="1">
    <citation type="submission" date="2025-08" db="UniProtKB">
        <authorList>
            <consortium name="RefSeq"/>
        </authorList>
    </citation>
    <scope>IDENTIFICATION</scope>
    <source>
        <strain evidence="3">OHB3-1</strain>
    </source>
</reference>
<evidence type="ECO:0000313" key="3">
    <source>
        <dbReference type="RefSeq" id="XP_022133224.1"/>
    </source>
</evidence>
<organism evidence="2 3">
    <name type="scientific">Momordica charantia</name>
    <name type="common">Bitter gourd</name>
    <name type="synonym">Balsam pear</name>
    <dbReference type="NCBI Taxonomy" id="3673"/>
    <lineage>
        <taxon>Eukaryota</taxon>
        <taxon>Viridiplantae</taxon>
        <taxon>Streptophyta</taxon>
        <taxon>Embryophyta</taxon>
        <taxon>Tracheophyta</taxon>
        <taxon>Spermatophyta</taxon>
        <taxon>Magnoliopsida</taxon>
        <taxon>eudicotyledons</taxon>
        <taxon>Gunneridae</taxon>
        <taxon>Pentapetalae</taxon>
        <taxon>rosids</taxon>
        <taxon>fabids</taxon>
        <taxon>Cucurbitales</taxon>
        <taxon>Cucurbitaceae</taxon>
        <taxon>Momordiceae</taxon>
        <taxon>Momordica</taxon>
    </lineage>
</organism>
<feature type="region of interest" description="Disordered" evidence="1">
    <location>
        <begin position="1"/>
        <end position="20"/>
    </location>
</feature>
<evidence type="ECO:0000313" key="2">
    <source>
        <dbReference type="Proteomes" id="UP000504603"/>
    </source>
</evidence>
<feature type="compositionally biased region" description="Polar residues" evidence="1">
    <location>
        <begin position="1"/>
        <end position="10"/>
    </location>
</feature>
<sequence>METTMKQSVGNKLERKENSDNVNDGVETFWTICPYCYYIYEYKIEYFDCCLRCQNCERAFHAVAIDGPLPQTTLVEGKEQYNVCLRLFQICYSDEPVAVVIDKEIMADVNSNTTVVYKLEDDDGSSTTQRRRVIANDEGTSGHCYIDEFCENSPEQSDSIEKDDRAEQEIEQLQSRIREIENEGKSMADHSKDRLNGESEHKRKSKSGELESYIEGDDDIFVGLPNLW</sequence>
<dbReference type="AlphaFoldDB" id="A0A6J1BVE1"/>
<keyword evidence="2" id="KW-1185">Reference proteome</keyword>
<dbReference type="Proteomes" id="UP000504603">
    <property type="component" value="Unplaced"/>
</dbReference>
<feature type="compositionally biased region" description="Basic and acidic residues" evidence="1">
    <location>
        <begin position="180"/>
        <end position="209"/>
    </location>
</feature>
<dbReference type="RefSeq" id="XP_022133224.1">
    <property type="nucleotide sequence ID" value="XM_022277532.1"/>
</dbReference>
<name>A0A6J1BVE1_MOMCH</name>
<dbReference type="GeneID" id="111005873"/>
<dbReference type="PANTHER" id="PTHR45496:SF12">
    <property type="entry name" value="J DOMAIN-CONTAINING PROTEIN"/>
    <property type="match status" value="1"/>
</dbReference>
<gene>
    <name evidence="3" type="primary">LOC111005873</name>
</gene>